<dbReference type="InterPro" id="IPR034829">
    <property type="entry name" value="DnaD-like_sf"/>
</dbReference>
<dbReference type="SUPFAM" id="SSF158499">
    <property type="entry name" value="DnaD domain-like"/>
    <property type="match status" value="1"/>
</dbReference>
<evidence type="ECO:0000256" key="1">
    <source>
        <dbReference type="ARBA" id="ARBA00093462"/>
    </source>
</evidence>
<evidence type="ECO:0000259" key="2">
    <source>
        <dbReference type="Pfam" id="PF07261"/>
    </source>
</evidence>
<dbReference type="AlphaFoldDB" id="A0A366XV29"/>
<sequence>MNKSHMLRWLNEGSVSIPKMLFQYYKRVGITEEECMLLLQVYTFAESGNYFPTPEELAERMTYSSETCMEILRRLMQKGVLTIDEHQDMEKGYYSETYSLLALWEKLLLVSEPKQEKNVLSTETNLYSIFETEFGRPLSPIECETLAMWIDQDQHPSSLIQAALKEGVLSGKMNFRYIDRILFEWKKNGIQTVEQAREYGEKFRKYQSRTKSSSDPEPKKKVTYPFYNWLEQS</sequence>
<dbReference type="NCBIfam" id="TIGR01446">
    <property type="entry name" value="DnaD_dom"/>
    <property type="match status" value="1"/>
</dbReference>
<dbReference type="Pfam" id="PF07261">
    <property type="entry name" value="DnaB_2"/>
    <property type="match status" value="1"/>
</dbReference>
<evidence type="ECO:0000313" key="4">
    <source>
        <dbReference type="EMBL" id="RBW69428.1"/>
    </source>
</evidence>
<evidence type="ECO:0000313" key="5">
    <source>
        <dbReference type="Proteomes" id="UP000253314"/>
    </source>
</evidence>
<gene>
    <name evidence="4" type="ORF">DS031_10915</name>
</gene>
<dbReference type="PANTHER" id="PTHR37293">
    <property type="entry name" value="PHAGE REPLICATION PROTEIN-RELATED"/>
    <property type="match status" value="1"/>
</dbReference>
<dbReference type="InterPro" id="IPR053843">
    <property type="entry name" value="DnaD_N"/>
</dbReference>
<dbReference type="InterPro" id="IPR036390">
    <property type="entry name" value="WH_DNA-bd_sf"/>
</dbReference>
<evidence type="ECO:0000259" key="3">
    <source>
        <dbReference type="Pfam" id="PF21984"/>
    </source>
</evidence>
<protein>
    <submittedName>
        <fullName evidence="4">DNA replication protein DnaD</fullName>
    </submittedName>
</protein>
<dbReference type="PANTHER" id="PTHR37293:SF6">
    <property type="entry name" value="DNA REPLICATION PROTEIN DNAD"/>
    <property type="match status" value="1"/>
</dbReference>
<name>A0A366XV29_9BACI</name>
<keyword evidence="5" id="KW-1185">Reference proteome</keyword>
<reference evidence="4 5" key="1">
    <citation type="submission" date="2018-07" db="EMBL/GenBank/DDBJ databases">
        <title>Lottiidibacillus patelloidae gen. nov., sp. nov., isolated from the intestinal tract of a marine limpet and the reclassification of B. taeanensis BH030017T, B. algicola KMM 3737T and B. hwajinpoensis SW-72T as genus Lottiidibacillus.</title>
        <authorList>
            <person name="Liu R."/>
            <person name="Huang Z."/>
        </authorList>
    </citation>
    <scope>NUCLEOTIDE SEQUENCE [LARGE SCALE GENOMIC DNA]</scope>
    <source>
        <strain evidence="4 5">BH030017</strain>
    </source>
</reference>
<dbReference type="SUPFAM" id="SSF46785">
    <property type="entry name" value="Winged helix' DNA-binding domain"/>
    <property type="match status" value="1"/>
</dbReference>
<dbReference type="Gene3D" id="1.10.10.630">
    <property type="entry name" value="DnaD domain-like"/>
    <property type="match status" value="1"/>
</dbReference>
<dbReference type="InterPro" id="IPR053162">
    <property type="entry name" value="DnaD"/>
</dbReference>
<comment type="similarity">
    <text evidence="1">Belongs to the DnaB/DnaD family.</text>
</comment>
<accession>A0A366XV29</accession>
<dbReference type="Pfam" id="PF21984">
    <property type="entry name" value="DnaD_N"/>
    <property type="match status" value="1"/>
</dbReference>
<feature type="domain" description="DnaB/C C-terminal" evidence="2">
    <location>
        <begin position="127"/>
        <end position="199"/>
    </location>
</feature>
<dbReference type="RefSeq" id="WP_113806118.1">
    <property type="nucleotide sequence ID" value="NZ_QOCW01000010.1"/>
</dbReference>
<dbReference type="InterPro" id="IPR036388">
    <property type="entry name" value="WH-like_DNA-bd_sf"/>
</dbReference>
<dbReference type="Proteomes" id="UP000253314">
    <property type="component" value="Unassembled WGS sequence"/>
</dbReference>
<comment type="caution">
    <text evidence="4">The sequence shown here is derived from an EMBL/GenBank/DDBJ whole genome shotgun (WGS) entry which is preliminary data.</text>
</comment>
<dbReference type="EMBL" id="QOCW01000010">
    <property type="protein sequence ID" value="RBW69428.1"/>
    <property type="molecule type" value="Genomic_DNA"/>
</dbReference>
<dbReference type="InterPro" id="IPR006343">
    <property type="entry name" value="DnaB/C_C"/>
</dbReference>
<dbReference type="OrthoDB" id="9770238at2"/>
<organism evidence="4 5">
    <name type="scientific">Bacillus taeanensis</name>
    <dbReference type="NCBI Taxonomy" id="273032"/>
    <lineage>
        <taxon>Bacteria</taxon>
        <taxon>Bacillati</taxon>
        <taxon>Bacillota</taxon>
        <taxon>Bacilli</taxon>
        <taxon>Bacillales</taxon>
        <taxon>Bacillaceae</taxon>
        <taxon>Bacillus</taxon>
    </lineage>
</organism>
<feature type="domain" description="DnaD N-terminal" evidence="3">
    <location>
        <begin position="17"/>
        <end position="117"/>
    </location>
</feature>
<proteinExistence type="inferred from homology"/>
<dbReference type="Gene3D" id="1.10.10.10">
    <property type="entry name" value="Winged helix-like DNA-binding domain superfamily/Winged helix DNA-binding domain"/>
    <property type="match status" value="1"/>
</dbReference>